<dbReference type="EMBL" id="JASZZN010000028">
    <property type="protein sequence ID" value="MDM4018932.1"/>
    <property type="molecule type" value="Genomic_DNA"/>
</dbReference>
<evidence type="ECO:0000256" key="1">
    <source>
        <dbReference type="SAM" id="MobiDB-lite"/>
    </source>
</evidence>
<name>A0ABT7PR17_9BACT</name>
<organism evidence="3 4">
    <name type="scientific">Roseiconus lacunae</name>
    <dbReference type="NCBI Taxonomy" id="2605694"/>
    <lineage>
        <taxon>Bacteria</taxon>
        <taxon>Pseudomonadati</taxon>
        <taxon>Planctomycetota</taxon>
        <taxon>Planctomycetia</taxon>
        <taxon>Pirellulales</taxon>
        <taxon>Pirellulaceae</taxon>
        <taxon>Roseiconus</taxon>
    </lineage>
</organism>
<sequence>MNILLYGLNYSPEEIGIGKYSGEMVQFLADQGHHVTVVTTPPYYPDWKVGKGYKAWAYKSEISNNRSGGEASGTITVIRCPIWVPKQVNGLKRILHLASFAGTSLPVVLWKALRRRHEVVMTVEPAAFCMPATLVASLLRRSKSWLHVQDFEVDAAFELGILKQPLLKRLVLAAEAFLMRRFNRVSSISPNMVFKLIQKGVAENRCAMLPNWVDCTIMRPLGPASSAGDGSNQKTALERGSDRLRIDPAAPSTPPEKVSALAGLRESFGLPIDKCLAMYAGNIGAKQGLEIILETAREHADRTDLAFVICGTGAAHQELLQRSEGIGNIHWLPVQPLSRFNELMNCADIHLLPQRAGAADLVMPSKLTGMLATGRPIVACAAPGTQIADVVRGQGLVVLPDDVEAFSHAVIQLAESSDLRIRLGQAGREYAVNHLSRLAVLSKFESDLQTLVGDRNIQSNAVRQVTDVTPDTPDKPDESSDTTTRSRRPSNDPAASTLQSAVPR</sequence>
<gene>
    <name evidence="3" type="ORF">QTN89_25995</name>
</gene>
<dbReference type="PANTHER" id="PTHR45947:SF3">
    <property type="entry name" value="SULFOQUINOVOSYL TRANSFERASE SQD2"/>
    <property type="match status" value="1"/>
</dbReference>
<dbReference type="RefSeq" id="WP_289166942.1">
    <property type="nucleotide sequence ID" value="NZ_JASZZN010000028.1"/>
</dbReference>
<evidence type="ECO:0000259" key="2">
    <source>
        <dbReference type="Pfam" id="PF13579"/>
    </source>
</evidence>
<protein>
    <submittedName>
        <fullName evidence="3">Glycosyltransferase WbuB</fullName>
    </submittedName>
</protein>
<dbReference type="Pfam" id="PF13692">
    <property type="entry name" value="Glyco_trans_1_4"/>
    <property type="match status" value="1"/>
</dbReference>
<feature type="region of interest" description="Disordered" evidence="1">
    <location>
        <begin position="224"/>
        <end position="257"/>
    </location>
</feature>
<reference evidence="3 4" key="1">
    <citation type="submission" date="2023-06" db="EMBL/GenBank/DDBJ databases">
        <title>Roseiconus lacunae JC819 isolated from Gulf of Mannar region, Tamil Nadu.</title>
        <authorList>
            <person name="Pk S."/>
            <person name="Ch S."/>
            <person name="Ch V.R."/>
        </authorList>
    </citation>
    <scope>NUCLEOTIDE SEQUENCE [LARGE SCALE GENOMIC DNA]</scope>
    <source>
        <strain evidence="3 4">JC819</strain>
    </source>
</reference>
<feature type="region of interest" description="Disordered" evidence="1">
    <location>
        <begin position="462"/>
        <end position="504"/>
    </location>
</feature>
<proteinExistence type="predicted"/>
<feature type="domain" description="Glycosyltransferase subfamily 4-like N-terminal" evidence="2">
    <location>
        <begin position="16"/>
        <end position="212"/>
    </location>
</feature>
<feature type="compositionally biased region" description="Polar residues" evidence="1">
    <location>
        <begin position="494"/>
        <end position="504"/>
    </location>
</feature>
<dbReference type="InterPro" id="IPR028098">
    <property type="entry name" value="Glyco_trans_4-like_N"/>
</dbReference>
<evidence type="ECO:0000313" key="3">
    <source>
        <dbReference type="EMBL" id="MDM4018932.1"/>
    </source>
</evidence>
<dbReference type="NCBIfam" id="NF007640">
    <property type="entry name" value="PRK10307.1"/>
    <property type="match status" value="1"/>
</dbReference>
<feature type="compositionally biased region" description="Basic and acidic residues" evidence="1">
    <location>
        <begin position="236"/>
        <end position="246"/>
    </location>
</feature>
<keyword evidence="4" id="KW-1185">Reference proteome</keyword>
<dbReference type="SUPFAM" id="SSF53756">
    <property type="entry name" value="UDP-Glycosyltransferase/glycogen phosphorylase"/>
    <property type="match status" value="1"/>
</dbReference>
<dbReference type="Gene3D" id="3.40.50.2000">
    <property type="entry name" value="Glycogen Phosphorylase B"/>
    <property type="match status" value="2"/>
</dbReference>
<dbReference type="CDD" id="cd03794">
    <property type="entry name" value="GT4_WbuB-like"/>
    <property type="match status" value="1"/>
</dbReference>
<dbReference type="PANTHER" id="PTHR45947">
    <property type="entry name" value="SULFOQUINOVOSYL TRANSFERASE SQD2"/>
    <property type="match status" value="1"/>
</dbReference>
<comment type="caution">
    <text evidence="3">The sequence shown here is derived from an EMBL/GenBank/DDBJ whole genome shotgun (WGS) entry which is preliminary data.</text>
</comment>
<dbReference type="InterPro" id="IPR050194">
    <property type="entry name" value="Glycosyltransferase_grp1"/>
</dbReference>
<evidence type="ECO:0000313" key="4">
    <source>
        <dbReference type="Proteomes" id="UP001239462"/>
    </source>
</evidence>
<accession>A0ABT7PR17</accession>
<dbReference type="Pfam" id="PF13579">
    <property type="entry name" value="Glyco_trans_4_4"/>
    <property type="match status" value="1"/>
</dbReference>
<dbReference type="Proteomes" id="UP001239462">
    <property type="component" value="Unassembled WGS sequence"/>
</dbReference>